<dbReference type="NCBIfam" id="TIGR01733">
    <property type="entry name" value="AA-adenyl-dom"/>
    <property type="match status" value="2"/>
</dbReference>
<keyword evidence="4" id="KW-0597">Phosphoprotein</keyword>
<dbReference type="Pfam" id="PF00501">
    <property type="entry name" value="AMP-binding"/>
    <property type="match status" value="2"/>
</dbReference>
<evidence type="ECO:0000256" key="8">
    <source>
        <dbReference type="ARBA" id="ARBA00023268"/>
    </source>
</evidence>
<dbReference type="InterPro" id="IPR009081">
    <property type="entry name" value="PP-bd_ACP"/>
</dbReference>
<dbReference type="EMBL" id="CP041217">
    <property type="protein sequence ID" value="QDH23588.1"/>
    <property type="molecule type" value="Genomic_DNA"/>
</dbReference>
<dbReference type="SMART" id="SM00823">
    <property type="entry name" value="PKS_PP"/>
    <property type="match status" value="2"/>
</dbReference>
<dbReference type="GO" id="GO:0008610">
    <property type="term" value="P:lipid biosynthetic process"/>
    <property type="evidence" value="ECO:0007669"/>
    <property type="project" value="UniProtKB-ARBA"/>
</dbReference>
<protein>
    <submittedName>
        <fullName evidence="11">Amino acid adenylation domain-containing protein</fullName>
    </submittedName>
</protein>
<keyword evidence="7" id="KW-0045">Antibiotic biosynthesis</keyword>
<dbReference type="GO" id="GO:0016874">
    <property type="term" value="F:ligase activity"/>
    <property type="evidence" value="ECO:0007669"/>
    <property type="project" value="UniProtKB-KW"/>
</dbReference>
<evidence type="ECO:0000256" key="1">
    <source>
        <dbReference type="ARBA" id="ARBA00001957"/>
    </source>
</evidence>
<dbReference type="Gene3D" id="2.30.38.10">
    <property type="entry name" value="Luciferase, Domain 3"/>
    <property type="match status" value="2"/>
</dbReference>
<evidence type="ECO:0000256" key="3">
    <source>
        <dbReference type="ARBA" id="ARBA00022450"/>
    </source>
</evidence>
<proteinExistence type="inferred from homology"/>
<feature type="domain" description="Carrier" evidence="10">
    <location>
        <begin position="1006"/>
        <end position="1081"/>
    </location>
</feature>
<name>A0A4Y6V3Y9_SACBS</name>
<dbReference type="KEGG" id="saca:FFV09_00005"/>
<evidence type="ECO:0000313" key="12">
    <source>
        <dbReference type="Proteomes" id="UP000316968"/>
    </source>
</evidence>
<dbReference type="PANTHER" id="PTHR45527">
    <property type="entry name" value="NONRIBOSOMAL PEPTIDE SYNTHETASE"/>
    <property type="match status" value="1"/>
</dbReference>
<reference evidence="11 12" key="1">
    <citation type="submission" date="2019-06" db="EMBL/GenBank/DDBJ databases">
        <title>Saccharibacillus brassicae sp. nov., an endophytic bacterium isolated from Chinese cabbage seeds (Brassica pekinensis).</title>
        <authorList>
            <person name="Jiang L."/>
            <person name="Lee J."/>
            <person name="Kim S.W."/>
        </authorList>
    </citation>
    <scope>NUCLEOTIDE SEQUENCE [LARGE SCALE GENOMIC DNA]</scope>
    <source>
        <strain evidence="12">KCTC 43072 / ATSA2</strain>
    </source>
</reference>
<dbReference type="InterPro" id="IPR045851">
    <property type="entry name" value="AMP-bd_C_sf"/>
</dbReference>
<dbReference type="InterPro" id="IPR010071">
    <property type="entry name" value="AA_adenyl_dom"/>
</dbReference>
<dbReference type="Pfam" id="PF00668">
    <property type="entry name" value="Condensation"/>
    <property type="match status" value="3"/>
</dbReference>
<dbReference type="GO" id="GO:0044550">
    <property type="term" value="P:secondary metabolite biosynthetic process"/>
    <property type="evidence" value="ECO:0007669"/>
    <property type="project" value="UniProtKB-ARBA"/>
</dbReference>
<dbReference type="GO" id="GO:0043041">
    <property type="term" value="P:amino acid activation for nonribosomal peptide biosynthetic process"/>
    <property type="evidence" value="ECO:0007669"/>
    <property type="project" value="TreeGrafter"/>
</dbReference>
<dbReference type="SUPFAM" id="SSF52777">
    <property type="entry name" value="CoA-dependent acyltransferases"/>
    <property type="match status" value="6"/>
</dbReference>
<organism evidence="11 12">
    <name type="scientific">Saccharibacillus brassicae</name>
    <dbReference type="NCBI Taxonomy" id="2583377"/>
    <lineage>
        <taxon>Bacteria</taxon>
        <taxon>Bacillati</taxon>
        <taxon>Bacillota</taxon>
        <taxon>Bacilli</taxon>
        <taxon>Bacillales</taxon>
        <taxon>Paenibacillaceae</taxon>
        <taxon>Saccharibacillus</taxon>
    </lineage>
</organism>
<dbReference type="NCBIfam" id="NF003417">
    <property type="entry name" value="PRK04813.1"/>
    <property type="match status" value="3"/>
</dbReference>
<dbReference type="GO" id="GO:0005829">
    <property type="term" value="C:cytosol"/>
    <property type="evidence" value="ECO:0007669"/>
    <property type="project" value="TreeGrafter"/>
</dbReference>
<dbReference type="Pfam" id="PF13193">
    <property type="entry name" value="AMP-binding_C"/>
    <property type="match status" value="2"/>
</dbReference>
<keyword evidence="12" id="KW-1185">Reference proteome</keyword>
<evidence type="ECO:0000313" key="11">
    <source>
        <dbReference type="EMBL" id="QDH23588.1"/>
    </source>
</evidence>
<dbReference type="FunFam" id="3.40.50.12780:FF:000012">
    <property type="entry name" value="Non-ribosomal peptide synthetase"/>
    <property type="match status" value="1"/>
</dbReference>
<dbReference type="RefSeq" id="WP_141450224.1">
    <property type="nucleotide sequence ID" value="NZ_CP041217.1"/>
</dbReference>
<keyword evidence="5" id="KW-0436">Ligase</keyword>
<comment type="cofactor">
    <cofactor evidence="1">
        <name>pantetheine 4'-phosphate</name>
        <dbReference type="ChEBI" id="CHEBI:47942"/>
    </cofactor>
</comment>
<dbReference type="GO" id="GO:0031177">
    <property type="term" value="F:phosphopantetheine binding"/>
    <property type="evidence" value="ECO:0007669"/>
    <property type="project" value="InterPro"/>
</dbReference>
<evidence type="ECO:0000256" key="9">
    <source>
        <dbReference type="SAM" id="MobiDB-lite"/>
    </source>
</evidence>
<evidence type="ECO:0000256" key="4">
    <source>
        <dbReference type="ARBA" id="ARBA00022553"/>
    </source>
</evidence>
<feature type="domain" description="Carrier" evidence="10">
    <location>
        <begin position="2042"/>
        <end position="2119"/>
    </location>
</feature>
<keyword evidence="8" id="KW-0511">Multifunctional enzyme</keyword>
<dbReference type="Gene3D" id="3.40.50.980">
    <property type="match status" value="4"/>
</dbReference>
<dbReference type="FunFam" id="2.30.38.10:FF:000001">
    <property type="entry name" value="Non-ribosomal peptide synthetase PvdI"/>
    <property type="match status" value="1"/>
</dbReference>
<dbReference type="CDD" id="cd19531">
    <property type="entry name" value="LCL_NRPS-like"/>
    <property type="match status" value="2"/>
</dbReference>
<dbReference type="InterPro" id="IPR020806">
    <property type="entry name" value="PKS_PP-bd"/>
</dbReference>
<dbReference type="SUPFAM" id="SSF47336">
    <property type="entry name" value="ACP-like"/>
    <property type="match status" value="2"/>
</dbReference>
<dbReference type="OrthoDB" id="9765680at2"/>
<gene>
    <name evidence="11" type="ORF">FFV09_00005</name>
</gene>
<dbReference type="InterPro" id="IPR025110">
    <property type="entry name" value="AMP-bd_C"/>
</dbReference>
<dbReference type="InterPro" id="IPR000873">
    <property type="entry name" value="AMP-dep_synth/lig_dom"/>
</dbReference>
<dbReference type="CDD" id="cd12117">
    <property type="entry name" value="A_NRPS_Srf_like"/>
    <property type="match status" value="1"/>
</dbReference>
<dbReference type="PANTHER" id="PTHR45527:SF1">
    <property type="entry name" value="FATTY ACID SYNTHASE"/>
    <property type="match status" value="1"/>
</dbReference>
<dbReference type="Proteomes" id="UP000316968">
    <property type="component" value="Chromosome"/>
</dbReference>
<dbReference type="InterPro" id="IPR006162">
    <property type="entry name" value="Ppantetheine_attach_site"/>
</dbReference>
<evidence type="ECO:0000259" key="10">
    <source>
        <dbReference type="PROSITE" id="PS50075"/>
    </source>
</evidence>
<accession>A0A4Y6V3Y9</accession>
<dbReference type="PROSITE" id="PS00455">
    <property type="entry name" value="AMP_BINDING"/>
    <property type="match status" value="2"/>
</dbReference>
<dbReference type="Pfam" id="PF00550">
    <property type="entry name" value="PP-binding"/>
    <property type="match status" value="2"/>
</dbReference>
<dbReference type="GO" id="GO:0017000">
    <property type="term" value="P:antibiotic biosynthetic process"/>
    <property type="evidence" value="ECO:0007669"/>
    <property type="project" value="UniProtKB-KW"/>
</dbReference>
<evidence type="ECO:0000256" key="6">
    <source>
        <dbReference type="ARBA" id="ARBA00022737"/>
    </source>
</evidence>
<dbReference type="FunFam" id="3.40.50.980:FF:000001">
    <property type="entry name" value="Non-ribosomal peptide synthetase"/>
    <property type="match status" value="1"/>
</dbReference>
<dbReference type="PROSITE" id="PS00012">
    <property type="entry name" value="PHOSPHOPANTETHEINE"/>
    <property type="match status" value="2"/>
</dbReference>
<dbReference type="InterPro" id="IPR020845">
    <property type="entry name" value="AMP-binding_CS"/>
</dbReference>
<evidence type="ECO:0000256" key="5">
    <source>
        <dbReference type="ARBA" id="ARBA00022598"/>
    </source>
</evidence>
<evidence type="ECO:0000256" key="2">
    <source>
        <dbReference type="ARBA" id="ARBA00006432"/>
    </source>
</evidence>
<dbReference type="Gene3D" id="3.30.559.10">
    <property type="entry name" value="Chloramphenicol acetyltransferase-like domain"/>
    <property type="match status" value="3"/>
</dbReference>
<feature type="region of interest" description="Disordered" evidence="9">
    <location>
        <begin position="600"/>
        <end position="629"/>
    </location>
</feature>
<dbReference type="Gene3D" id="3.30.559.30">
    <property type="entry name" value="Nonribosomal peptide synthetase, condensation domain"/>
    <property type="match status" value="3"/>
</dbReference>
<dbReference type="InterPro" id="IPR036736">
    <property type="entry name" value="ACP-like_sf"/>
</dbReference>
<dbReference type="PROSITE" id="PS50075">
    <property type="entry name" value="CARRIER"/>
    <property type="match status" value="2"/>
</dbReference>
<dbReference type="Gene3D" id="1.10.1200.10">
    <property type="entry name" value="ACP-like"/>
    <property type="match status" value="2"/>
</dbReference>
<dbReference type="Gene3D" id="3.30.300.30">
    <property type="match status" value="2"/>
</dbReference>
<dbReference type="InterPro" id="IPR001242">
    <property type="entry name" value="Condensation_dom"/>
</dbReference>
<keyword evidence="3" id="KW-0596">Phosphopantetheine</keyword>
<dbReference type="SUPFAM" id="SSF56801">
    <property type="entry name" value="Acetyl-CoA synthetase-like"/>
    <property type="match status" value="2"/>
</dbReference>
<keyword evidence="6" id="KW-0677">Repeat</keyword>
<comment type="similarity">
    <text evidence="2">Belongs to the ATP-dependent AMP-binding enzyme family.</text>
</comment>
<dbReference type="CDD" id="cd05930">
    <property type="entry name" value="A_NRPS"/>
    <property type="match status" value="1"/>
</dbReference>
<dbReference type="CDD" id="cd19543">
    <property type="entry name" value="DCL_NRPS"/>
    <property type="match status" value="1"/>
</dbReference>
<dbReference type="InterPro" id="IPR023213">
    <property type="entry name" value="CAT-like_dom_sf"/>
</dbReference>
<evidence type="ECO:0000256" key="7">
    <source>
        <dbReference type="ARBA" id="ARBA00023194"/>
    </source>
</evidence>
<dbReference type="FunFam" id="3.30.300.30:FF:000010">
    <property type="entry name" value="Enterobactin synthetase component F"/>
    <property type="match status" value="2"/>
</dbReference>
<sequence length="2612" mass="289967">MTNNVEKIYALTPMQEGMLYHRLIDENSSSYFVQNTIRFDQSLDLSAVRDSLLLLTRKHEVLRTSIFYRKIKQPRQIILKERDLGLEHVDLGHLPEQEAQARFEAVKRADLERGFDLEKDPLMRVTAVKTGAERYKLIWSFHHIIMDGWCMALIVNDFMHNYEKLAGGLPLPRLRADIERDAQHAVTFEHYIKWLGSKNKEAGLRYWNGLLMGVERSSGIEACGSAGRSERQTEQVQLELSVHTCRLLKSATQQLNVTANTLVEAAWGILLQRYNASEDVVFGKVVSGRSPELRGIEQTVGLFINTVPVRVRRAAGETFAGLARQLQDQAAESTAYDYCALPEIQEQTELKSDLLRTLIAFENYYVDEEAQQTGGLSFEVESLEERTHYPLSLVVYLDEVLRLEMMYDPSVYAKEEIELILGRLNAILSQAAERPEIEVDEIALVGPDERGRIVQTFNDTRRPYARDSSLQTLFAAQALRTPHAQAVLSRRDALTYAELDAGSEALLSALRRAGVQAGGRVGILTDKSALYVAGLLAILKAGCAYVPLTSGDPAERLAALLGDADVSALLHLPGQRDVARSVAGGRPLVELDVSAAIPGSAQDANDGSAAETAGSPDTSASAVHPAANDPLHVDTASDAAFAPAHPGSGEDEAYVLFTSGTTGRPKGVRVRHRSVTRLVQGTGLLDFAQARVLQTGALAFDASTFEIWGPLLSGGFVYLSEPAEVPDAAHLAEQLRKHDINMMWMTAQLFNHYMDDDPASVAGLDDLLIGGERLSQRHVSKLLEQPQRPRLINGYGPTENTTFSLMHVIEDVNGPLPIGRPIANSTAYILDPGGRLCGIGQPGELVVGGDGVAIGYLNRPEQTAEVFGEDPYAAGGIWYRTGDLARWRPDGTVDYLGRTDTQVKIRGYRVEPGEIEHELQSVSGVRDAAVTVREDEHGAAYLCGYAAADDSVDVDEIRRELGRRLPGYLVPASITRLERLPMTVNGKLDRAALPEPAAPQAAEYAAPQNEREAAVIEVFEDILGVRGLGRDASFFELGGHSLRATRAINRLEARTGVRLPLTAIFEAPTPAALALRLHEAEHRVYVPIPAAPVQPAYPMSSAQKRLYLIQQLEGAGTAYNLPGLLELEGDLDLLRIRSAFAQLMERHESLRTSFHLEDGELVQRIEPQVEAVVEFEEGEADEDREVWLSRFVRPFELDTAPLIRLKVIRTGGDRGALLFDLHHLIADGASMNVITREFSRLYAGESLPRPERQYKDYSEWMRLRDQGAAEEYWLKQFEEAAPVLDLPLDYPRGQTQSFAGASFDLVLEDSLVHKLSELGRRSGTTDYMILLAALTVLLGKYSGQDDIVIGSPISGRTHQDTENMVGVFINTLAMRGRPEPGKTFAELLRETKNQALQAQAHQEYPFEALIGRLDLERDLSRNALFDVMLIVQNNEETAWEADGTTVRDIEGQSDSAKLDLTVSVQRRRGEYVLNWEYGTRLFREDTMRRMANHFLHVLEAVLQQPETPIGRIRVLSAEEERRQVIGFNETEAYYDRELTLPALFERQVSRSGERTALMLHATGESLTYDELNRRANRLAGSIGRIADEPRGTAVAIMVGRGLHMHAAILAVLKSGCAYVPIDPEFPADRIRYMLEESGAVLLLTDEVRLPEAERCFDGPILNLDRADAYAADDRNPDNGVLASDLAYIIFTSGSTGRPKGVMLEHRSVHNLIEGLANVVAFAEGQTILNTTNISFDIFVVESLLALARGLRIVILNEDEQKDPEAIRAAIEARAANVIQMTPSRIKMLLDVRGGSAFRSLEHILIGGEALPQSLVAELRERFDCSFYNLYGPTETTVWSSAFAFGVSDRPLIGRPIANTAIYVLDRSDRPVPIGVQGELCISGDGVARGYMNRPELNEARFVPDPFAPGRRMYRTGDLARWTSDGQLEYSGRIDDQVKIRGYRIELGEIEALLRGCAGVKDAAVIARTDQAGEAYVCAYVVAGRPDSFNTSSCKHELGEQLPAYMVPAAIVVVEHLPVNSNGKLNRSALPEPQFEQRPARVLPQNDTQAKLAAIFAAVLELEADQLSIDDSFFELGGHSLRAARAVNLIEEELGIRLPLRTLFERTTVEELSELLHAGPAAEYRGIPQVQPADSYALSSAQQRMYRIESLQEAGTAYHMSGGVEAHGELDVFQVEHAFRKLVERHDILRTGFEAGDGEGRQRIGTDLSAKIEFERAEIEPDAALRHFVRPFDLRQAPLIRLKVIETGPRRHLILFDMPHIVSDEATLDLIIEEFFQLYDDQELEQLRVQYKDYTEWSLSSGTQEQADYWNEQFAGELPILDLPLDYPRPQIQSFAGDTLRTRIDLDLKRKVTDTARRSGATEYMVLLSALQILLAAFSRQEDVIVGSPAAGRTHRDTEKMAGMFVNTLAMRGRPERGKTYSDFLGEIKTFAVSAYEHQQYPFESLVEALGLPRDPARNPLFDVMFVMQNRKSERQTLRGLTFEPIQVRTQSSKFDLTLSVGEEADGYAVDWEYGTDLFAEATVSAFSAAFERILRSITADASIRLGEIALVGPDEQGLIVQIFNDTRRPYARDSSLQTLFAAQALRTPHAQAVLSRRDALTYAELDAVRTRC</sequence>